<dbReference type="PANTHER" id="PTHR30502:SF0">
    <property type="entry name" value="PHOSPHOENOLPYRUVATE CARBOXYLASE FAMILY PROTEIN"/>
    <property type="match status" value="1"/>
</dbReference>
<sequence length="267" mass="27878">MTAHALLNAFKADKPAFGVWCMLPGAFSARLAAQSSPHLSWVVIDCEHGMTPLQPGAAESIQAIAGIGPSAPSPLVRIPATGATTGTGWQIKYALDAGARGVIVPMVGTAEKAKEVVADCRFPPVGRRGFGSPICPIIWGVDAMQYFNSANDSILVIVQIETPEGVANAEAIAAVSGIDVLFIGPYDLSLSLGYHPPSPDPHDEVEQVIKKLLKVAHSAGKKCGIFCTSGEQAAQRAAQGFDMINVSVDYQAMTNDLSNKLAIAAGQ</sequence>
<evidence type="ECO:0000259" key="4">
    <source>
        <dbReference type="Pfam" id="PF03328"/>
    </source>
</evidence>
<name>A0A4S4LVN7_9AGAM</name>
<gene>
    <name evidence="5" type="ORF">EW146_g4065</name>
</gene>
<feature type="domain" description="HpcH/HpaI aldolase/citrate lyase" evidence="4">
    <location>
        <begin position="38"/>
        <end position="254"/>
    </location>
</feature>
<evidence type="ECO:0000256" key="3">
    <source>
        <dbReference type="ARBA" id="ARBA00023239"/>
    </source>
</evidence>
<dbReference type="OrthoDB" id="1621678at2759"/>
<dbReference type="EMBL" id="SGPL01000150">
    <property type="protein sequence ID" value="THH16614.1"/>
    <property type="molecule type" value="Genomic_DNA"/>
</dbReference>
<dbReference type="SUPFAM" id="SSF51621">
    <property type="entry name" value="Phosphoenolpyruvate/pyruvate domain"/>
    <property type="match status" value="1"/>
</dbReference>
<dbReference type="GO" id="GO:0016832">
    <property type="term" value="F:aldehyde-lyase activity"/>
    <property type="evidence" value="ECO:0007669"/>
    <property type="project" value="TreeGrafter"/>
</dbReference>
<dbReference type="Proteomes" id="UP000310158">
    <property type="component" value="Unassembled WGS sequence"/>
</dbReference>
<dbReference type="InterPro" id="IPR015813">
    <property type="entry name" value="Pyrv/PenolPyrv_kinase-like_dom"/>
</dbReference>
<dbReference type="GO" id="GO:0046872">
    <property type="term" value="F:metal ion binding"/>
    <property type="evidence" value="ECO:0007669"/>
    <property type="project" value="UniProtKB-KW"/>
</dbReference>
<keyword evidence="3" id="KW-0456">Lyase</keyword>
<dbReference type="Pfam" id="PF03328">
    <property type="entry name" value="HpcH_HpaI"/>
    <property type="match status" value="1"/>
</dbReference>
<evidence type="ECO:0000313" key="6">
    <source>
        <dbReference type="Proteomes" id="UP000310158"/>
    </source>
</evidence>
<evidence type="ECO:0000313" key="5">
    <source>
        <dbReference type="EMBL" id="THH16614.1"/>
    </source>
</evidence>
<organism evidence="5 6">
    <name type="scientific">Bondarzewia mesenterica</name>
    <dbReference type="NCBI Taxonomy" id="1095465"/>
    <lineage>
        <taxon>Eukaryota</taxon>
        <taxon>Fungi</taxon>
        <taxon>Dikarya</taxon>
        <taxon>Basidiomycota</taxon>
        <taxon>Agaricomycotina</taxon>
        <taxon>Agaricomycetes</taxon>
        <taxon>Russulales</taxon>
        <taxon>Bondarzewiaceae</taxon>
        <taxon>Bondarzewia</taxon>
    </lineage>
</organism>
<proteinExistence type="inferred from homology"/>
<dbReference type="PANTHER" id="PTHR30502">
    <property type="entry name" value="2-KETO-3-DEOXY-L-RHAMNONATE ALDOLASE"/>
    <property type="match status" value="1"/>
</dbReference>
<protein>
    <recommendedName>
        <fullName evidence="4">HpcH/HpaI aldolase/citrate lyase domain-containing protein</fullName>
    </recommendedName>
</protein>
<dbReference type="InterPro" id="IPR040442">
    <property type="entry name" value="Pyrv_kinase-like_dom_sf"/>
</dbReference>
<dbReference type="AlphaFoldDB" id="A0A4S4LVN7"/>
<accession>A0A4S4LVN7</accession>
<keyword evidence="6" id="KW-1185">Reference proteome</keyword>
<dbReference type="InterPro" id="IPR005000">
    <property type="entry name" value="Aldolase/citrate-lyase_domain"/>
</dbReference>
<dbReference type="InterPro" id="IPR050251">
    <property type="entry name" value="HpcH-HpaI_aldolase"/>
</dbReference>
<dbReference type="Gene3D" id="3.20.20.60">
    <property type="entry name" value="Phosphoenolpyruvate-binding domains"/>
    <property type="match status" value="1"/>
</dbReference>
<comment type="caution">
    <text evidence="5">The sequence shown here is derived from an EMBL/GenBank/DDBJ whole genome shotgun (WGS) entry which is preliminary data.</text>
</comment>
<evidence type="ECO:0000256" key="2">
    <source>
        <dbReference type="ARBA" id="ARBA00022723"/>
    </source>
</evidence>
<comment type="similarity">
    <text evidence="1">Belongs to the HpcH/HpaI aldolase family.</text>
</comment>
<evidence type="ECO:0000256" key="1">
    <source>
        <dbReference type="ARBA" id="ARBA00005568"/>
    </source>
</evidence>
<reference evidence="5 6" key="1">
    <citation type="submission" date="2019-02" db="EMBL/GenBank/DDBJ databases">
        <title>Genome sequencing of the rare red list fungi Bondarzewia mesenterica.</title>
        <authorList>
            <person name="Buettner E."/>
            <person name="Kellner H."/>
        </authorList>
    </citation>
    <scope>NUCLEOTIDE SEQUENCE [LARGE SCALE GENOMIC DNA]</scope>
    <source>
        <strain evidence="5 6">DSM 108281</strain>
    </source>
</reference>
<keyword evidence="2" id="KW-0479">Metal-binding</keyword>
<dbReference type="GO" id="GO:0005737">
    <property type="term" value="C:cytoplasm"/>
    <property type="evidence" value="ECO:0007669"/>
    <property type="project" value="TreeGrafter"/>
</dbReference>